<name>A0A511W7N8_9BACI</name>
<organism evidence="1 2">
    <name type="scientific">Alkalibacillus haloalkaliphilus</name>
    <dbReference type="NCBI Taxonomy" id="94136"/>
    <lineage>
        <taxon>Bacteria</taxon>
        <taxon>Bacillati</taxon>
        <taxon>Bacillota</taxon>
        <taxon>Bacilli</taxon>
        <taxon>Bacillales</taxon>
        <taxon>Bacillaceae</taxon>
        <taxon>Alkalibacillus</taxon>
    </lineage>
</organism>
<reference evidence="1 2" key="1">
    <citation type="submission" date="2019-07" db="EMBL/GenBank/DDBJ databases">
        <title>Whole genome shotgun sequence of Alkalibacillus haloalkaliphilus NBRC 103110.</title>
        <authorList>
            <person name="Hosoyama A."/>
            <person name="Uohara A."/>
            <person name="Ohji S."/>
            <person name="Ichikawa N."/>
        </authorList>
    </citation>
    <scope>NUCLEOTIDE SEQUENCE [LARGE SCALE GENOMIC DNA]</scope>
    <source>
        <strain evidence="1 2">NBRC 103110</strain>
    </source>
</reference>
<comment type="caution">
    <text evidence="1">The sequence shown here is derived from an EMBL/GenBank/DDBJ whole genome shotgun (WGS) entry which is preliminary data.</text>
</comment>
<protein>
    <submittedName>
        <fullName evidence="1">Uncharacterized protein</fullName>
    </submittedName>
</protein>
<sequence length="83" mass="9577">MYKKDQFREAFLESIEDAKVLDKGYVDISSRELHKKIGGYPGANHNMPSCCDVMYEHMNENDEVLESPKKGKGASLFIRYYLP</sequence>
<dbReference type="EMBL" id="BJYA01000004">
    <property type="protein sequence ID" value="GEN45402.1"/>
    <property type="molecule type" value="Genomic_DNA"/>
</dbReference>
<proteinExistence type="predicted"/>
<dbReference type="AlphaFoldDB" id="A0A511W7N8"/>
<evidence type="ECO:0000313" key="1">
    <source>
        <dbReference type="EMBL" id="GEN45402.1"/>
    </source>
</evidence>
<dbReference type="OrthoDB" id="1550740at2"/>
<keyword evidence="2" id="KW-1185">Reference proteome</keyword>
<dbReference type="RefSeq" id="WP_146815297.1">
    <property type="nucleotide sequence ID" value="NZ_BJYA01000004.1"/>
</dbReference>
<evidence type="ECO:0000313" key="2">
    <source>
        <dbReference type="Proteomes" id="UP000321440"/>
    </source>
</evidence>
<accession>A0A511W7N8</accession>
<dbReference type="Proteomes" id="UP000321440">
    <property type="component" value="Unassembled WGS sequence"/>
</dbReference>
<gene>
    <name evidence="1" type="ORF">AHA02nite_11780</name>
</gene>